<dbReference type="AlphaFoldDB" id="A0A8J2HNT0"/>
<reference evidence="1" key="1">
    <citation type="submission" date="2021-04" db="EMBL/GenBank/DDBJ databases">
        <authorList>
            <person name="Chebbi M.A.C M."/>
        </authorList>
    </citation>
    <scope>NUCLEOTIDE SEQUENCE</scope>
</reference>
<gene>
    <name evidence="1" type="ORF">HICCMSTLAB_LOCUS11171</name>
</gene>
<evidence type="ECO:0000313" key="2">
    <source>
        <dbReference type="Proteomes" id="UP000786811"/>
    </source>
</evidence>
<comment type="caution">
    <text evidence="1">The sequence shown here is derived from an EMBL/GenBank/DDBJ whole genome shotgun (WGS) entry which is preliminary data.</text>
</comment>
<dbReference type="Proteomes" id="UP000786811">
    <property type="component" value="Unassembled WGS sequence"/>
</dbReference>
<evidence type="ECO:0000313" key="1">
    <source>
        <dbReference type="EMBL" id="CAG5102762.1"/>
    </source>
</evidence>
<protein>
    <submittedName>
        <fullName evidence="1">Uncharacterized protein</fullName>
    </submittedName>
</protein>
<dbReference type="EMBL" id="CAJNRD030001123">
    <property type="protein sequence ID" value="CAG5102762.1"/>
    <property type="molecule type" value="Genomic_DNA"/>
</dbReference>
<sequence length="163" mass="19223">MGCISPPPPTIRFNYKKTNWRKFGEKLLDIHQDFLPADRNLTINEINHDILKLKGEITDTINTIVPKMENDGRKGCLKYKFKSNLIADKFKQTDLDEQARIKQLIKVVNKKLTTEFQKSETAYWVAKAKSINYKENSKFFGRINRYYKYKEPPRIVKLAHTQK</sequence>
<keyword evidence="2" id="KW-1185">Reference proteome</keyword>
<proteinExistence type="predicted"/>
<name>A0A8J2HNT0_COTCN</name>
<accession>A0A8J2HNT0</accession>
<organism evidence="1 2">
    <name type="scientific">Cotesia congregata</name>
    <name type="common">Parasitoid wasp</name>
    <name type="synonym">Apanteles congregatus</name>
    <dbReference type="NCBI Taxonomy" id="51543"/>
    <lineage>
        <taxon>Eukaryota</taxon>
        <taxon>Metazoa</taxon>
        <taxon>Ecdysozoa</taxon>
        <taxon>Arthropoda</taxon>
        <taxon>Hexapoda</taxon>
        <taxon>Insecta</taxon>
        <taxon>Pterygota</taxon>
        <taxon>Neoptera</taxon>
        <taxon>Endopterygota</taxon>
        <taxon>Hymenoptera</taxon>
        <taxon>Apocrita</taxon>
        <taxon>Ichneumonoidea</taxon>
        <taxon>Braconidae</taxon>
        <taxon>Microgastrinae</taxon>
        <taxon>Cotesia</taxon>
    </lineage>
</organism>